<dbReference type="Proteomes" id="UP000530660">
    <property type="component" value="Unassembled WGS sequence"/>
</dbReference>
<organism evidence="2 3">
    <name type="scientific">Cyanidiococcus yangmingshanensis</name>
    <dbReference type="NCBI Taxonomy" id="2690220"/>
    <lineage>
        <taxon>Eukaryota</taxon>
        <taxon>Rhodophyta</taxon>
        <taxon>Bangiophyceae</taxon>
        <taxon>Cyanidiales</taxon>
        <taxon>Cyanidiaceae</taxon>
        <taxon>Cyanidiococcus</taxon>
    </lineage>
</organism>
<name>A0A7J7IQA0_9RHOD</name>
<proteinExistence type="predicted"/>
<feature type="region of interest" description="Disordered" evidence="1">
    <location>
        <begin position="197"/>
        <end position="221"/>
    </location>
</feature>
<evidence type="ECO:0000256" key="1">
    <source>
        <dbReference type="SAM" id="MobiDB-lite"/>
    </source>
</evidence>
<protein>
    <submittedName>
        <fullName evidence="2">Uncharacterized protein</fullName>
    </submittedName>
</protein>
<evidence type="ECO:0000313" key="3">
    <source>
        <dbReference type="Proteomes" id="UP000530660"/>
    </source>
</evidence>
<accession>A0A7J7IQA0</accession>
<keyword evidence="3" id="KW-1185">Reference proteome</keyword>
<dbReference type="OrthoDB" id="12246at2759"/>
<gene>
    <name evidence="2" type="ORF">F1559_003921</name>
</gene>
<feature type="region of interest" description="Disordered" evidence="1">
    <location>
        <begin position="328"/>
        <end position="366"/>
    </location>
</feature>
<reference evidence="2 3" key="1">
    <citation type="journal article" date="2020" name="J. Phycol.">
        <title>Comparative genome analysis reveals Cyanidiococcus gen. nov., a new extremophilic red algal genus sister to Cyanidioschyzon (Cyanidioschyzonaceae, Rhodophyta).</title>
        <authorList>
            <person name="Liu S.-L."/>
            <person name="Chiang Y.-R."/>
            <person name="Yoon H.S."/>
            <person name="Fu H.-Y."/>
        </authorList>
    </citation>
    <scope>NUCLEOTIDE SEQUENCE [LARGE SCALE GENOMIC DNA]</scope>
    <source>
        <strain evidence="2 3">THAL066</strain>
    </source>
</reference>
<dbReference type="EMBL" id="VWRR01000001">
    <property type="protein sequence ID" value="KAF6005283.1"/>
    <property type="molecule type" value="Genomic_DNA"/>
</dbReference>
<dbReference type="AlphaFoldDB" id="A0A7J7IQA0"/>
<comment type="caution">
    <text evidence="2">The sequence shown here is derived from an EMBL/GenBank/DDBJ whole genome shotgun (WGS) entry which is preliminary data.</text>
</comment>
<feature type="compositionally biased region" description="Polar residues" evidence="1">
    <location>
        <begin position="331"/>
        <end position="344"/>
    </location>
</feature>
<evidence type="ECO:0000313" key="2">
    <source>
        <dbReference type="EMBL" id="KAF6005283.1"/>
    </source>
</evidence>
<sequence length="392" mass="43946">MALNESTSLEGPFFIGAGEGSVGLSLTRRWPRRPARQRSRHGYGLRATAAQPRWSLVQWARRVLFPPQWVALAREHVFQKLRFSRSPAALRGRDWVAATAVGTVEATSTARTRRSDRTGLLGTLVYEWVEHDRRLAHCEYVAPQESVEDPMCALVWTTERLRSKWRRLRTPAAVSALVEPDDTRDSLTVLNDQLAATAAPKEAPLQSSGQSQRPEREGTAAAATEFCAGPALARCWSAPELGIVDDEPDRLDPERTVLDYLGNIPILLTTNTPQGRLLQRKLRVARLQARRWLRESLHGFMQSAPARLVQETHRHLVLRLSDRRGALSPGRFQSTDATEGSRTFSAGRRHPRLENGSAIPDKGDSSASMWRSVSHAALTTLQTLSREWPFYR</sequence>